<accession>A0A851HC85</accession>
<evidence type="ECO:0000256" key="6">
    <source>
        <dbReference type="ARBA" id="ARBA00022840"/>
    </source>
</evidence>
<dbReference type="InterPro" id="IPR030679">
    <property type="entry name" value="ABC_ATPase_HisP-typ"/>
</dbReference>
<keyword evidence="4" id="KW-1003">Cell membrane</keyword>
<evidence type="ECO:0000256" key="2">
    <source>
        <dbReference type="ARBA" id="ARBA00005417"/>
    </source>
</evidence>
<dbReference type="GO" id="GO:0005524">
    <property type="term" value="F:ATP binding"/>
    <property type="evidence" value="ECO:0007669"/>
    <property type="project" value="UniProtKB-KW"/>
</dbReference>
<evidence type="ECO:0000259" key="9">
    <source>
        <dbReference type="PROSITE" id="PS50893"/>
    </source>
</evidence>
<dbReference type="RefSeq" id="WP_178734085.1">
    <property type="nucleotide sequence ID" value="NZ_JABUOH010000030.1"/>
</dbReference>
<protein>
    <submittedName>
        <fullName evidence="10">Amino acid ABC transporter ATP-binding protein</fullName>
    </submittedName>
</protein>
<dbReference type="GO" id="GO:0015424">
    <property type="term" value="F:ABC-type amino acid transporter activity"/>
    <property type="evidence" value="ECO:0007669"/>
    <property type="project" value="InterPro"/>
</dbReference>
<keyword evidence="8" id="KW-0472">Membrane</keyword>
<reference evidence="10 11" key="1">
    <citation type="submission" date="2020-06" db="EMBL/GenBank/DDBJ databases">
        <title>Draft genome sequence of Candidatus Phytoplasma pruni (X-disease group, subgroup 16SrIII-B) strain ChTDIII from Argentina.</title>
        <authorList>
            <person name="Fernandez F.D."/>
            <person name="Zuebert C."/>
            <person name="Huettel B."/>
            <person name="Kube M."/>
            <person name="Conci L.R."/>
        </authorList>
    </citation>
    <scope>NUCLEOTIDE SEQUENCE [LARGE SCALE GENOMIC DNA]</scope>
    <source>
        <strain evidence="10 11">ChTDIII</strain>
    </source>
</reference>
<comment type="similarity">
    <text evidence="2">Belongs to the ABC transporter superfamily.</text>
</comment>
<dbReference type="InterPro" id="IPR003593">
    <property type="entry name" value="AAA+_ATPase"/>
</dbReference>
<comment type="caution">
    <text evidence="10">The sequence shown here is derived from an EMBL/GenBank/DDBJ whole genome shotgun (WGS) entry which is preliminary data.</text>
</comment>
<dbReference type="InterPro" id="IPR027417">
    <property type="entry name" value="P-loop_NTPase"/>
</dbReference>
<evidence type="ECO:0000256" key="4">
    <source>
        <dbReference type="ARBA" id="ARBA00022475"/>
    </source>
</evidence>
<dbReference type="Gene3D" id="3.40.50.300">
    <property type="entry name" value="P-loop containing nucleotide triphosphate hydrolases"/>
    <property type="match status" value="1"/>
</dbReference>
<dbReference type="Proteomes" id="UP000568109">
    <property type="component" value="Unassembled WGS sequence"/>
</dbReference>
<keyword evidence="3" id="KW-0813">Transport</keyword>
<organism evidence="10 11">
    <name type="scientific">Candidatus Phytoplasma pruni</name>
    <dbReference type="NCBI Taxonomy" id="479893"/>
    <lineage>
        <taxon>Bacteria</taxon>
        <taxon>Bacillati</taxon>
        <taxon>Mycoplasmatota</taxon>
        <taxon>Mollicutes</taxon>
        <taxon>Acholeplasmatales</taxon>
        <taxon>Acholeplasmataceae</taxon>
        <taxon>Candidatus Phytoplasma</taxon>
        <taxon>16SrIII (X-disease group)</taxon>
    </lineage>
</organism>
<dbReference type="PROSITE" id="PS00211">
    <property type="entry name" value="ABC_TRANSPORTER_1"/>
    <property type="match status" value="1"/>
</dbReference>
<dbReference type="EMBL" id="JABUOH010000030">
    <property type="protein sequence ID" value="NWN45685.1"/>
    <property type="molecule type" value="Genomic_DNA"/>
</dbReference>
<evidence type="ECO:0000256" key="8">
    <source>
        <dbReference type="ARBA" id="ARBA00023136"/>
    </source>
</evidence>
<evidence type="ECO:0000256" key="5">
    <source>
        <dbReference type="ARBA" id="ARBA00022741"/>
    </source>
</evidence>
<feature type="domain" description="ABC transporter" evidence="9">
    <location>
        <begin position="5"/>
        <end position="240"/>
    </location>
</feature>
<dbReference type="PANTHER" id="PTHR43166">
    <property type="entry name" value="AMINO ACID IMPORT ATP-BINDING PROTEIN"/>
    <property type="match status" value="1"/>
</dbReference>
<evidence type="ECO:0000313" key="11">
    <source>
        <dbReference type="Proteomes" id="UP000568109"/>
    </source>
</evidence>
<dbReference type="AlphaFoldDB" id="A0A851HC85"/>
<evidence type="ECO:0000256" key="1">
    <source>
        <dbReference type="ARBA" id="ARBA00004202"/>
    </source>
</evidence>
<dbReference type="InterPro" id="IPR017871">
    <property type="entry name" value="ABC_transporter-like_CS"/>
</dbReference>
<dbReference type="Pfam" id="PF00005">
    <property type="entry name" value="ABC_tran"/>
    <property type="match status" value="1"/>
</dbReference>
<dbReference type="GO" id="GO:0016887">
    <property type="term" value="F:ATP hydrolysis activity"/>
    <property type="evidence" value="ECO:0007669"/>
    <property type="project" value="InterPro"/>
</dbReference>
<dbReference type="PROSITE" id="PS50893">
    <property type="entry name" value="ABC_TRANSPORTER_2"/>
    <property type="match status" value="1"/>
</dbReference>
<keyword evidence="11" id="KW-1185">Reference proteome</keyword>
<dbReference type="InterPro" id="IPR050086">
    <property type="entry name" value="MetN_ABC_transporter-like"/>
</dbReference>
<evidence type="ECO:0000256" key="3">
    <source>
        <dbReference type="ARBA" id="ARBA00022448"/>
    </source>
</evidence>
<evidence type="ECO:0000256" key="7">
    <source>
        <dbReference type="ARBA" id="ARBA00022970"/>
    </source>
</evidence>
<dbReference type="PANTHER" id="PTHR43166:SF9">
    <property type="entry name" value="GLUTAMATE_ASPARTATE IMPORT ATP-BINDING PROTEIN GLTL"/>
    <property type="match status" value="1"/>
</dbReference>
<evidence type="ECO:0000313" key="10">
    <source>
        <dbReference type="EMBL" id="NWN45685.1"/>
    </source>
</evidence>
<gene>
    <name evidence="10" type="ORF">HR065_01120</name>
</gene>
<keyword evidence="5" id="KW-0547">Nucleotide-binding</keyword>
<name>A0A851HC85_9MOLU</name>
<dbReference type="SUPFAM" id="SSF52540">
    <property type="entry name" value="P-loop containing nucleoside triphosphate hydrolases"/>
    <property type="match status" value="1"/>
</dbReference>
<dbReference type="GO" id="GO:0005886">
    <property type="term" value="C:plasma membrane"/>
    <property type="evidence" value="ECO:0007669"/>
    <property type="project" value="UniProtKB-SubCell"/>
</dbReference>
<keyword evidence="6 10" id="KW-0067">ATP-binding</keyword>
<dbReference type="PIRSF" id="PIRSF039085">
    <property type="entry name" value="ABC_ATPase_HisP"/>
    <property type="match status" value="1"/>
</dbReference>
<proteinExistence type="inferred from homology"/>
<comment type="subcellular location">
    <subcellularLocation>
        <location evidence="1">Cell membrane</location>
        <topology evidence="1">Peripheral membrane protein</topology>
    </subcellularLocation>
</comment>
<dbReference type="SMART" id="SM00382">
    <property type="entry name" value="AAA"/>
    <property type="match status" value="1"/>
</dbReference>
<sequence>MEYLVQIKNLQKKFNNNYILKDMNLNIKDKEIVTIIGHSGSGKTTFLKCLNLLETPDSGTITIDKQNILAENVNLAELRAKVGMVFQNFALFEEKTVLENCCLAPMKVGKKTREEAEKIAMEKLAEVNLEKFAHYDVNLLSGGQKQRVAIARALCMKPQILLLDEPTSALDPESTHEVLTILKKLSDNKKITLIIITHEMNFAKKVSDTICFLEKGVIVEKGTPKEIFETNKFPKSKAFFEGF</sequence>
<dbReference type="InterPro" id="IPR003439">
    <property type="entry name" value="ABC_transporter-like_ATP-bd"/>
</dbReference>
<keyword evidence="7" id="KW-0029">Amino-acid transport</keyword>